<evidence type="ECO:0000313" key="2">
    <source>
        <dbReference type="EMBL" id="ALC41994.1"/>
    </source>
</evidence>
<dbReference type="InterPro" id="IPR050540">
    <property type="entry name" value="F-actin_Monoox_Mical"/>
</dbReference>
<organism evidence="2 3">
    <name type="scientific">Drosophila busckii</name>
    <name type="common">Fruit fly</name>
    <dbReference type="NCBI Taxonomy" id="30019"/>
    <lineage>
        <taxon>Eukaryota</taxon>
        <taxon>Metazoa</taxon>
        <taxon>Ecdysozoa</taxon>
        <taxon>Arthropoda</taxon>
        <taxon>Hexapoda</taxon>
        <taxon>Insecta</taxon>
        <taxon>Pterygota</taxon>
        <taxon>Neoptera</taxon>
        <taxon>Endopterygota</taxon>
        <taxon>Diptera</taxon>
        <taxon>Brachycera</taxon>
        <taxon>Muscomorpha</taxon>
        <taxon>Ephydroidea</taxon>
        <taxon>Drosophilidae</taxon>
        <taxon>Drosophila</taxon>
    </lineage>
</organism>
<proteinExistence type="predicted"/>
<dbReference type="Proteomes" id="UP000494163">
    <property type="component" value="Chromosome 2R"/>
</dbReference>
<sequence>MAQTPLTSTFPHLDILRQTDSQAVCDLGLISKSLKRLKQATEQQLAKLTVVLSEEETDKLAVDVTKCLKKLVPTNKQNMLAEQQAAERVEQWKAAEPLRRSRTEVEIKWQVGTSNSRLSLCGAKKPTPIAEQLEVILARLPRPSELVLQCDGVYNGAIPRSQKQRYLTLGERSEFGGTFGNHRRKFLVMCQLIMKPYGIPMYELSTSWENGQALCAFIHAFRPELIDTQYFKCKDAEKTLNYALSVAKYLGVEFPGDLGKLLQEKEDILISMFSFLDRLYYVLKTTRLQ</sequence>
<dbReference type="InterPro" id="IPR001715">
    <property type="entry name" value="CH_dom"/>
</dbReference>
<dbReference type="AlphaFoldDB" id="A0A0M5JAH0"/>
<accession>A0A0M5JAH0</accession>
<dbReference type="PANTHER" id="PTHR23167">
    <property type="entry name" value="CALPONIN HOMOLOGY DOMAIN-CONTAINING PROTEIN DDB_G0272472-RELATED"/>
    <property type="match status" value="1"/>
</dbReference>
<dbReference type="PANTHER" id="PTHR23167:SF84">
    <property type="entry name" value="ALPHA ACTININ 3-RELATED"/>
    <property type="match status" value="1"/>
</dbReference>
<feature type="domain" description="Calponin-homology (CH)" evidence="1">
    <location>
        <begin position="180"/>
        <end position="287"/>
    </location>
</feature>
<evidence type="ECO:0000259" key="1">
    <source>
        <dbReference type="PROSITE" id="PS50021"/>
    </source>
</evidence>
<gene>
    <name evidence="2" type="ORF">Dbus_chr2Rg1573</name>
</gene>
<keyword evidence="3" id="KW-1185">Reference proteome</keyword>
<dbReference type="Pfam" id="PF00307">
    <property type="entry name" value="CH"/>
    <property type="match status" value="1"/>
</dbReference>
<dbReference type="OrthoDB" id="10017054at2759"/>
<dbReference type="SUPFAM" id="SSF47576">
    <property type="entry name" value="Calponin-homology domain, CH-domain"/>
    <property type="match status" value="1"/>
</dbReference>
<protein>
    <submittedName>
        <fullName evidence="2">Maker91</fullName>
    </submittedName>
</protein>
<name>A0A0M5JAH0_DROBS</name>
<evidence type="ECO:0000313" key="3">
    <source>
        <dbReference type="Proteomes" id="UP000494163"/>
    </source>
</evidence>
<dbReference type="Gene3D" id="1.10.418.10">
    <property type="entry name" value="Calponin-like domain"/>
    <property type="match status" value="1"/>
</dbReference>
<dbReference type="PROSITE" id="PS50021">
    <property type="entry name" value="CH"/>
    <property type="match status" value="1"/>
</dbReference>
<dbReference type="SMART" id="SM00033">
    <property type="entry name" value="CH"/>
    <property type="match status" value="1"/>
</dbReference>
<dbReference type="InterPro" id="IPR036872">
    <property type="entry name" value="CH_dom_sf"/>
</dbReference>
<reference evidence="2 3" key="1">
    <citation type="submission" date="2015-08" db="EMBL/GenBank/DDBJ databases">
        <title>Ancestral chromatin configuration constrains chromatin evolution on differentiating sex chromosomes in Drosophila.</title>
        <authorList>
            <person name="Zhou Q."/>
            <person name="Bachtrog D."/>
        </authorList>
    </citation>
    <scope>NUCLEOTIDE SEQUENCE [LARGE SCALE GENOMIC DNA]</scope>
    <source>
        <tissue evidence="2">Whole larvae</tissue>
    </source>
</reference>
<dbReference type="EMBL" id="CP012524">
    <property type="protein sequence ID" value="ALC41994.1"/>
    <property type="molecule type" value="Genomic_DNA"/>
</dbReference>